<dbReference type="EC" id="3.1.1.17" evidence="5"/>
<feature type="chain" id="PRO_5022013166" evidence="3">
    <location>
        <begin position="30"/>
        <end position="580"/>
    </location>
</feature>
<dbReference type="InterPro" id="IPR005511">
    <property type="entry name" value="SMP-30"/>
</dbReference>
<dbReference type="Proteomes" id="UP000315349">
    <property type="component" value="Chromosome"/>
</dbReference>
<dbReference type="InterPro" id="IPR029058">
    <property type="entry name" value="AB_hydrolase_fold"/>
</dbReference>
<feature type="active site" description="Proton donor/acceptor" evidence="1">
    <location>
        <position position="497"/>
    </location>
</feature>
<dbReference type="PANTHER" id="PTHR48098">
    <property type="entry name" value="ENTEROCHELIN ESTERASE-RELATED"/>
    <property type="match status" value="1"/>
</dbReference>
<accession>A0A518GR44</accession>
<dbReference type="GO" id="GO:0004341">
    <property type="term" value="F:gluconolactonase activity"/>
    <property type="evidence" value="ECO:0007669"/>
    <property type="project" value="UniProtKB-EC"/>
</dbReference>
<keyword evidence="2" id="KW-0479">Metal-binding</keyword>
<dbReference type="KEGG" id="peh:Spb1_29380"/>
<organism evidence="5 6">
    <name type="scientific">Planctopirus ephydatiae</name>
    <dbReference type="NCBI Taxonomy" id="2528019"/>
    <lineage>
        <taxon>Bacteria</taxon>
        <taxon>Pseudomonadati</taxon>
        <taxon>Planctomycetota</taxon>
        <taxon>Planctomycetia</taxon>
        <taxon>Planctomycetales</taxon>
        <taxon>Planctomycetaceae</taxon>
        <taxon>Planctopirus</taxon>
    </lineage>
</organism>
<reference evidence="5 6" key="1">
    <citation type="submission" date="2019-02" db="EMBL/GenBank/DDBJ databases">
        <title>Deep-cultivation of Planctomycetes and their phenomic and genomic characterization uncovers novel biology.</title>
        <authorList>
            <person name="Wiegand S."/>
            <person name="Jogler M."/>
            <person name="Boedeker C."/>
            <person name="Pinto D."/>
            <person name="Vollmers J."/>
            <person name="Rivas-Marin E."/>
            <person name="Kohn T."/>
            <person name="Peeters S.H."/>
            <person name="Heuer A."/>
            <person name="Rast P."/>
            <person name="Oberbeckmann S."/>
            <person name="Bunk B."/>
            <person name="Jeske O."/>
            <person name="Meyerdierks A."/>
            <person name="Storesund J.E."/>
            <person name="Kallscheuer N."/>
            <person name="Luecker S."/>
            <person name="Lage O.M."/>
            <person name="Pohl T."/>
            <person name="Merkel B.J."/>
            <person name="Hornburger P."/>
            <person name="Mueller R.-W."/>
            <person name="Bruemmer F."/>
            <person name="Labrenz M."/>
            <person name="Spormann A.M."/>
            <person name="Op den Camp H."/>
            <person name="Overmann J."/>
            <person name="Amann R."/>
            <person name="Jetten M.S.M."/>
            <person name="Mascher T."/>
            <person name="Medema M.H."/>
            <person name="Devos D.P."/>
            <person name="Kaster A.-K."/>
            <person name="Ovreas L."/>
            <person name="Rohde M."/>
            <person name="Galperin M.Y."/>
            <person name="Jogler C."/>
        </authorList>
    </citation>
    <scope>NUCLEOTIDE SEQUENCE [LARGE SCALE GENOMIC DNA]</scope>
    <source>
        <strain evidence="5 6">Spb1</strain>
    </source>
</reference>
<evidence type="ECO:0000259" key="4">
    <source>
        <dbReference type="Pfam" id="PF08450"/>
    </source>
</evidence>
<feature type="binding site" evidence="2">
    <location>
        <position position="497"/>
    </location>
    <ligand>
        <name>a divalent metal cation</name>
        <dbReference type="ChEBI" id="CHEBI:60240"/>
    </ligand>
</feature>
<dbReference type="Pfam" id="PF08450">
    <property type="entry name" value="SGL"/>
    <property type="match status" value="1"/>
</dbReference>
<name>A0A518GR44_9PLAN</name>
<dbReference type="InterPro" id="IPR013658">
    <property type="entry name" value="SGL"/>
</dbReference>
<evidence type="ECO:0000313" key="5">
    <source>
        <dbReference type="EMBL" id="QDV31001.1"/>
    </source>
</evidence>
<keyword evidence="6" id="KW-1185">Reference proteome</keyword>
<dbReference type="SUPFAM" id="SSF53474">
    <property type="entry name" value="alpha/beta-Hydrolases"/>
    <property type="match status" value="1"/>
</dbReference>
<gene>
    <name evidence="5" type="primary">gnl_2</name>
    <name evidence="5" type="ORF">Spb1_29380</name>
</gene>
<dbReference type="PRINTS" id="PR01790">
    <property type="entry name" value="SMP30FAMILY"/>
</dbReference>
<comment type="cofactor">
    <cofactor evidence="2">
        <name>Zn(2+)</name>
        <dbReference type="ChEBI" id="CHEBI:29105"/>
    </cofactor>
    <text evidence="2">Binds 1 divalent metal cation per subunit.</text>
</comment>
<evidence type="ECO:0000256" key="1">
    <source>
        <dbReference type="PIRSR" id="PIRSR605511-1"/>
    </source>
</evidence>
<feature type="binding site" evidence="2">
    <location>
        <position position="444"/>
    </location>
    <ligand>
        <name>a divalent metal cation</name>
        <dbReference type="ChEBI" id="CHEBI:60240"/>
    </ligand>
</feature>
<evidence type="ECO:0000256" key="2">
    <source>
        <dbReference type="PIRSR" id="PIRSR605511-2"/>
    </source>
</evidence>
<dbReference type="InterPro" id="IPR011042">
    <property type="entry name" value="6-blade_b-propeller_TolB-like"/>
</dbReference>
<dbReference type="AlphaFoldDB" id="A0A518GR44"/>
<dbReference type="PANTHER" id="PTHR48098:SF3">
    <property type="entry name" value="IRON(III) ENTEROBACTIN ESTERASE"/>
    <property type="match status" value="1"/>
</dbReference>
<feature type="domain" description="SMP-30/Gluconolactonase/LRE-like region" evidence="4">
    <location>
        <begin position="319"/>
        <end position="552"/>
    </location>
</feature>
<evidence type="ECO:0000256" key="3">
    <source>
        <dbReference type="SAM" id="SignalP"/>
    </source>
</evidence>
<feature type="signal peptide" evidence="3">
    <location>
        <begin position="1"/>
        <end position="29"/>
    </location>
</feature>
<dbReference type="GO" id="GO:0046872">
    <property type="term" value="F:metal ion binding"/>
    <property type="evidence" value="ECO:0007669"/>
    <property type="project" value="UniProtKB-KW"/>
</dbReference>
<sequence length="580" mass="63723" precursor="true">MGVVLSRWMKTACAVFVGFVLLQSLVSHAASAADVPKGEVTKHQFRSSKIFPGTVRDFWVYVPQQYTGEKPAALYVNQDGIQYNAPAVFDQLIASGDMPVTIGVFVMHGKVPAVNGETQLDRFNRSYEYDGLGDGYARFLIDELLPEVEKLKTSDGRPIKLSKDPHDRAIGGSSSGAICAWTVAWERPDSFRRVFSAIGTYVGLRGGQNYPTLIRKYEPKPLRVFLEDGTNDLNIYGGDWWIANQAMERSLVFAGYEVNHSWGDGGHNGKHATEIFPEAMKWLWKDHAAGIKVGKGSPQLQEILIPGEEWELVGEGYKFTEGPAVNAQGEVFFNDVPNSTTYKVGSQGVEVFRKETNNGDGQAFGPDGRLYTVAGQSRQIVATSPDGKVTEIAKGFRGNDLVVLNNGNIYVTEPGWSGTEPSKIWFIPKSGEAKVVDTGLKFSNGITVSPDQSLLYVSDSKSHWVYSYQIQADGTLSYKQKYYHLHMPDTADDSGADGMRTDKNGRLWVATRMGLQVCDQAGRVNCIIPSPNGKVSNLTFGGAEFDTLFITAGDRVYKRKIKVSGANAWQSPIKPAAPRL</sequence>
<dbReference type="SUPFAM" id="SSF63829">
    <property type="entry name" value="Calcium-dependent phosphotriesterase"/>
    <property type="match status" value="1"/>
</dbReference>
<dbReference type="InterPro" id="IPR000801">
    <property type="entry name" value="Esterase-like"/>
</dbReference>
<protein>
    <submittedName>
        <fullName evidence="5">Gluconolactonase</fullName>
        <ecNumber evidence="5">3.1.1.17</ecNumber>
    </submittedName>
</protein>
<dbReference type="Gene3D" id="3.40.50.1820">
    <property type="entry name" value="alpha/beta hydrolase"/>
    <property type="match status" value="1"/>
</dbReference>
<proteinExistence type="predicted"/>
<keyword evidence="3" id="KW-0732">Signal</keyword>
<dbReference type="Gene3D" id="2.120.10.30">
    <property type="entry name" value="TolB, C-terminal domain"/>
    <property type="match status" value="1"/>
</dbReference>
<evidence type="ECO:0000313" key="6">
    <source>
        <dbReference type="Proteomes" id="UP000315349"/>
    </source>
</evidence>
<dbReference type="EMBL" id="CP036299">
    <property type="protein sequence ID" value="QDV31001.1"/>
    <property type="molecule type" value="Genomic_DNA"/>
</dbReference>
<dbReference type="Pfam" id="PF00756">
    <property type="entry name" value="Esterase"/>
    <property type="match status" value="1"/>
</dbReference>
<keyword evidence="2" id="KW-0862">Zinc</keyword>
<dbReference type="InterPro" id="IPR050583">
    <property type="entry name" value="Mycobacterial_A85_antigen"/>
</dbReference>
<keyword evidence="5" id="KW-0378">Hydrolase</keyword>